<keyword evidence="8" id="KW-1185">Reference proteome</keyword>
<sequence>MINASIQFSHRDQQLIGASITTRRTHDTTPWSSALSINSPATSQHIIRRATYLMASSNSQLAETSNHHDAEKGAGLVEHHEHTGSTIQLTRSQYERLFLEPGGRAPPISTLSQRFGNPTPLAVVAFTLVLTPVASCFLKMGKADASSITALVGPFYFLGGLALVISGVMEWILGNTFPFVVFITFGGFWFGLAILQDPEHNIVSAYANNGGSASPAYNSGLMFYHAYWAVVIFIFLITSLRTNLVFAWIFFTLTFAFIVLAAAYSNLADGNTDTGTKLIQVAGGFAFGTIVGSHYLMASLLFASVDMPFRLPVGDLSGFMQRRRP</sequence>
<dbReference type="OrthoDB" id="3648309at2759"/>
<feature type="transmembrane region" description="Helical" evidence="6">
    <location>
        <begin position="177"/>
        <end position="196"/>
    </location>
</feature>
<protein>
    <submittedName>
        <fullName evidence="7">Uncharacterized protein</fullName>
    </submittedName>
</protein>
<dbReference type="AlphaFoldDB" id="V2WNQ1"/>
<reference evidence="7 8" key="1">
    <citation type="journal article" date="2014" name="BMC Genomics">
        <title>Genome and secretome analysis of the hemibiotrophic fungal pathogen, Moniliophthora roreri, which causes frosty pod rot disease of cacao: mechanisms of the biotrophic and necrotrophic phases.</title>
        <authorList>
            <person name="Meinhardt L.W."/>
            <person name="Costa G.G.L."/>
            <person name="Thomazella D.P.T."/>
            <person name="Teixeira P.J.P.L."/>
            <person name="Carazzolle M.F."/>
            <person name="Schuster S.C."/>
            <person name="Carlson J.E."/>
            <person name="Guiltinan M.J."/>
            <person name="Mieczkowski P."/>
            <person name="Farmer A."/>
            <person name="Ramaraj T."/>
            <person name="Crozier J."/>
            <person name="Davis R.E."/>
            <person name="Shao J."/>
            <person name="Melnick R.L."/>
            <person name="Pereira G.A.G."/>
            <person name="Bailey B.A."/>
        </authorList>
    </citation>
    <scope>NUCLEOTIDE SEQUENCE [LARGE SCALE GENOMIC DNA]</scope>
    <source>
        <strain evidence="7 8">MCA 2997</strain>
    </source>
</reference>
<organism evidence="7 8">
    <name type="scientific">Moniliophthora roreri (strain MCA 2997)</name>
    <name type="common">Cocoa frosty pod rot fungus</name>
    <name type="synonym">Crinipellis roreri</name>
    <dbReference type="NCBI Taxonomy" id="1381753"/>
    <lineage>
        <taxon>Eukaryota</taxon>
        <taxon>Fungi</taxon>
        <taxon>Dikarya</taxon>
        <taxon>Basidiomycota</taxon>
        <taxon>Agaricomycotina</taxon>
        <taxon>Agaricomycetes</taxon>
        <taxon>Agaricomycetidae</taxon>
        <taxon>Agaricales</taxon>
        <taxon>Marasmiineae</taxon>
        <taxon>Marasmiaceae</taxon>
        <taxon>Moniliophthora</taxon>
    </lineage>
</organism>
<dbReference type="EMBL" id="AWSO01001628">
    <property type="protein sequence ID" value="ESK83187.1"/>
    <property type="molecule type" value="Genomic_DNA"/>
</dbReference>
<dbReference type="GO" id="GO:0005886">
    <property type="term" value="C:plasma membrane"/>
    <property type="evidence" value="ECO:0007669"/>
    <property type="project" value="TreeGrafter"/>
</dbReference>
<keyword evidence="3 6" id="KW-0812">Transmembrane</keyword>
<keyword evidence="5 6" id="KW-0472">Membrane</keyword>
<comment type="subcellular location">
    <subcellularLocation>
        <location evidence="1">Membrane</location>
        <topology evidence="1">Multi-pass membrane protein</topology>
    </subcellularLocation>
</comment>
<comment type="caution">
    <text evidence="7">The sequence shown here is derived from an EMBL/GenBank/DDBJ whole genome shotgun (WGS) entry which is preliminary data.</text>
</comment>
<evidence type="ECO:0000313" key="8">
    <source>
        <dbReference type="Proteomes" id="UP000017559"/>
    </source>
</evidence>
<feature type="transmembrane region" description="Helical" evidence="6">
    <location>
        <begin position="216"/>
        <end position="237"/>
    </location>
</feature>
<dbReference type="KEGG" id="mrr:Moror_3313"/>
<dbReference type="GO" id="GO:0015123">
    <property type="term" value="F:acetate transmembrane transporter activity"/>
    <property type="evidence" value="ECO:0007669"/>
    <property type="project" value="TreeGrafter"/>
</dbReference>
<dbReference type="NCBIfam" id="NF038013">
    <property type="entry name" value="AceTr_1"/>
    <property type="match status" value="1"/>
</dbReference>
<dbReference type="InterPro" id="IPR051633">
    <property type="entry name" value="AceTr"/>
</dbReference>
<gene>
    <name evidence="7" type="ORF">Moror_3313</name>
</gene>
<feature type="transmembrane region" description="Helical" evidence="6">
    <location>
        <begin position="284"/>
        <end position="303"/>
    </location>
</feature>
<feature type="transmembrane region" description="Helical" evidence="6">
    <location>
        <begin position="244"/>
        <end position="264"/>
    </location>
</feature>
<evidence type="ECO:0000256" key="2">
    <source>
        <dbReference type="ARBA" id="ARBA00005587"/>
    </source>
</evidence>
<name>V2WNQ1_MONRO</name>
<evidence type="ECO:0000256" key="4">
    <source>
        <dbReference type="ARBA" id="ARBA00022989"/>
    </source>
</evidence>
<evidence type="ECO:0000256" key="5">
    <source>
        <dbReference type="ARBA" id="ARBA00023136"/>
    </source>
</evidence>
<evidence type="ECO:0000256" key="1">
    <source>
        <dbReference type="ARBA" id="ARBA00004141"/>
    </source>
</evidence>
<evidence type="ECO:0000256" key="3">
    <source>
        <dbReference type="ARBA" id="ARBA00022692"/>
    </source>
</evidence>
<feature type="transmembrane region" description="Helical" evidence="6">
    <location>
        <begin position="146"/>
        <end position="165"/>
    </location>
</feature>
<dbReference type="Proteomes" id="UP000017559">
    <property type="component" value="Unassembled WGS sequence"/>
</dbReference>
<evidence type="ECO:0000313" key="7">
    <source>
        <dbReference type="EMBL" id="ESK83187.1"/>
    </source>
</evidence>
<comment type="similarity">
    <text evidence="2">Belongs to the acetate uptake transporter (AceTr) (TC 2.A.96) family.</text>
</comment>
<proteinExistence type="inferred from homology"/>
<dbReference type="PANTHER" id="PTHR31123:SF4">
    <property type="entry name" value="PROTEIN ALCS"/>
    <property type="match status" value="1"/>
</dbReference>
<accession>V2WNQ1</accession>
<keyword evidence="4 6" id="KW-1133">Transmembrane helix</keyword>
<dbReference type="PANTHER" id="PTHR31123">
    <property type="entry name" value="ACCUMULATION OF DYADS PROTEIN 2-RELATED"/>
    <property type="match status" value="1"/>
</dbReference>
<dbReference type="STRING" id="1381753.V2WNQ1"/>
<dbReference type="HOGENOM" id="CLU_051062_1_0_1"/>
<dbReference type="Pfam" id="PF01184">
    <property type="entry name" value="Gpr1_Fun34_YaaH"/>
    <property type="match status" value="1"/>
</dbReference>
<evidence type="ECO:0000256" key="6">
    <source>
        <dbReference type="SAM" id="Phobius"/>
    </source>
</evidence>
<dbReference type="InterPro" id="IPR000791">
    <property type="entry name" value="Gpr1/Fun34/SatP-like"/>
</dbReference>